<feature type="region of interest" description="Disordered" evidence="1">
    <location>
        <begin position="204"/>
        <end position="232"/>
    </location>
</feature>
<organism evidence="2 3">
    <name type="scientific">Monosporascus cannonballus</name>
    <dbReference type="NCBI Taxonomy" id="155416"/>
    <lineage>
        <taxon>Eukaryota</taxon>
        <taxon>Fungi</taxon>
        <taxon>Dikarya</taxon>
        <taxon>Ascomycota</taxon>
        <taxon>Pezizomycotina</taxon>
        <taxon>Sordariomycetes</taxon>
        <taxon>Xylariomycetidae</taxon>
        <taxon>Xylariales</taxon>
        <taxon>Xylariales incertae sedis</taxon>
        <taxon>Monosporascus</taxon>
    </lineage>
</organism>
<feature type="compositionally biased region" description="Basic and acidic residues" evidence="1">
    <location>
        <begin position="387"/>
        <end position="402"/>
    </location>
</feature>
<accession>A0ABY0GVI8</accession>
<feature type="region of interest" description="Disordered" evidence="1">
    <location>
        <begin position="371"/>
        <end position="429"/>
    </location>
</feature>
<proteinExistence type="predicted"/>
<evidence type="ECO:0000313" key="3">
    <source>
        <dbReference type="Proteomes" id="UP000294003"/>
    </source>
</evidence>
<feature type="compositionally biased region" description="Acidic residues" evidence="1">
    <location>
        <begin position="377"/>
        <end position="386"/>
    </location>
</feature>
<feature type="compositionally biased region" description="Basic and acidic residues" evidence="1">
    <location>
        <begin position="418"/>
        <end position="429"/>
    </location>
</feature>
<name>A0ABY0GVI8_9PEZI</name>
<keyword evidence="3" id="KW-1185">Reference proteome</keyword>
<dbReference type="Proteomes" id="UP000294003">
    <property type="component" value="Unassembled WGS sequence"/>
</dbReference>
<sequence>MSSSSSERTWHWRLHILVDVDDAAGGALATAVHSVVYNLLAFWSTRGISPEQWNCRADRNVDALREGWTAKHSDNDMIPANILQIVIEVPGILSLNNGGSRLSQCQKSDIALLEAIAEGEWRPLTESDEMNASTLSQRNAAQPNGGTRSAYDPKVTVEHLYEEVPFQLLDINGKERVRQLLRFRPKKRKLRWQSMTVAGVSANNHATAGSSGVDDTVREGHAEGEKVPDTPETACTLFGRSFPSGYNIIENDGFAPRCGFFAIRDSMRNQSGEMAEILDIEDLLTIAREGRAAAILRESGWTENLESNFSYDHLAMILCEWGTERGREIQLGLYVRNERPRIFSTTSISADVTTIWIEHDRVNLYSGMRKEAGDYPSTDEDPSADEDNAHKADTTESSKEVEAYAPGKEANETSNLSKEQRRQEKRGTS</sequence>
<feature type="compositionally biased region" description="Basic and acidic residues" evidence="1">
    <location>
        <begin position="215"/>
        <end position="229"/>
    </location>
</feature>
<protein>
    <submittedName>
        <fullName evidence="2">Uncharacterized protein</fullName>
    </submittedName>
</protein>
<evidence type="ECO:0000313" key="2">
    <source>
        <dbReference type="EMBL" id="RYO78021.1"/>
    </source>
</evidence>
<evidence type="ECO:0000256" key="1">
    <source>
        <dbReference type="SAM" id="MobiDB-lite"/>
    </source>
</evidence>
<feature type="compositionally biased region" description="Polar residues" evidence="1">
    <location>
        <begin position="130"/>
        <end position="147"/>
    </location>
</feature>
<feature type="region of interest" description="Disordered" evidence="1">
    <location>
        <begin position="129"/>
        <end position="148"/>
    </location>
</feature>
<reference evidence="2 3" key="1">
    <citation type="submission" date="2018-06" db="EMBL/GenBank/DDBJ databases">
        <title>Complete Genomes of Monosporascus.</title>
        <authorList>
            <person name="Robinson A.J."/>
            <person name="Natvig D.O."/>
        </authorList>
    </citation>
    <scope>NUCLEOTIDE SEQUENCE [LARGE SCALE GENOMIC DNA]</scope>
    <source>
        <strain evidence="2 3">CBS 609.92</strain>
    </source>
</reference>
<gene>
    <name evidence="2" type="ORF">DL762_008918</name>
</gene>
<comment type="caution">
    <text evidence="2">The sequence shown here is derived from an EMBL/GenBank/DDBJ whole genome shotgun (WGS) entry which is preliminary data.</text>
</comment>
<dbReference type="EMBL" id="QJNS01000414">
    <property type="protein sequence ID" value="RYO78021.1"/>
    <property type="molecule type" value="Genomic_DNA"/>
</dbReference>